<dbReference type="KEGG" id="ccan:109677969"/>
<dbReference type="SUPFAM" id="SSF48371">
    <property type="entry name" value="ARM repeat"/>
    <property type="match status" value="1"/>
</dbReference>
<dbReference type="InterPro" id="IPR016024">
    <property type="entry name" value="ARM-type_fold"/>
</dbReference>
<accession>A0A8B7TQM1</accession>
<proteinExistence type="predicted"/>
<feature type="compositionally biased region" description="Polar residues" evidence="1">
    <location>
        <begin position="221"/>
        <end position="237"/>
    </location>
</feature>
<evidence type="ECO:0000313" key="2">
    <source>
        <dbReference type="RefSeq" id="XP_020009281.1"/>
    </source>
</evidence>
<protein>
    <submittedName>
        <fullName evidence="2">Serine/threonine-protein kinase ULK4-like</fullName>
    </submittedName>
</protein>
<feature type="non-terminal residue" evidence="2">
    <location>
        <position position="1"/>
    </location>
</feature>
<dbReference type="PANTHER" id="PTHR46240:SF1">
    <property type="entry name" value="SERINE_THREONINE-PROTEIN KINASE ULK4"/>
    <property type="match status" value="1"/>
</dbReference>
<dbReference type="PANTHER" id="PTHR46240">
    <property type="entry name" value="SER/THR PROTEIN KINASE ULK4"/>
    <property type="match status" value="1"/>
</dbReference>
<reference evidence="2" key="1">
    <citation type="submission" date="2025-08" db="UniProtKB">
        <authorList>
            <consortium name="RefSeq"/>
        </authorList>
    </citation>
    <scope>IDENTIFICATION</scope>
    <source>
        <tissue evidence="2">Leukocyte</tissue>
    </source>
</reference>
<name>A0A8B7TQM1_CASCN</name>
<dbReference type="OrthoDB" id="24822at2759"/>
<dbReference type="InterPro" id="IPR045906">
    <property type="entry name" value="ULK4"/>
</dbReference>
<dbReference type="AlphaFoldDB" id="A0A8B7TQM1"/>
<organism evidence="2">
    <name type="scientific">Castor canadensis</name>
    <name type="common">American beaver</name>
    <dbReference type="NCBI Taxonomy" id="51338"/>
    <lineage>
        <taxon>Eukaryota</taxon>
        <taxon>Metazoa</taxon>
        <taxon>Chordata</taxon>
        <taxon>Craniata</taxon>
        <taxon>Vertebrata</taxon>
        <taxon>Euteleostomi</taxon>
        <taxon>Mammalia</taxon>
        <taxon>Eutheria</taxon>
        <taxon>Euarchontoglires</taxon>
        <taxon>Glires</taxon>
        <taxon>Rodentia</taxon>
        <taxon>Castorimorpha</taxon>
        <taxon>Castoridae</taxon>
        <taxon>Castor</taxon>
    </lineage>
</organism>
<dbReference type="RefSeq" id="XP_020009281.1">
    <property type="nucleotide sequence ID" value="XM_020153692.1"/>
</dbReference>
<feature type="region of interest" description="Disordered" evidence="1">
    <location>
        <begin position="217"/>
        <end position="237"/>
    </location>
</feature>
<gene>
    <name evidence="2" type="primary">LOC109677969</name>
</gene>
<sequence length="237" mass="25354">LVSHVCNLFTETATLCLDRSNKNNKEMAATLLFSLLDILHGMLTYTSSVVRLALQAQKSGSGGDTQAAEDLLLLSKPLTGLISLLLPLLPSEDPEIFDVSSKCLSILVQLYGGENPDSLSLENLESFADLLVSKADPKEQRLLLRILRRMRASCALLGLIAWPPRAGASGVVSSVALGHPGDGLCHLLSPLPLQRLENVQDTAAENYTEDCIMAQKPSRNRAAQQGSALSVPGSPNL</sequence>
<evidence type="ECO:0000256" key="1">
    <source>
        <dbReference type="SAM" id="MobiDB-lite"/>
    </source>
</evidence>